<dbReference type="Proteomes" id="UP001157418">
    <property type="component" value="Unassembled WGS sequence"/>
</dbReference>
<dbReference type="InterPro" id="IPR044709">
    <property type="entry name" value="TAN1"/>
</dbReference>
<name>A0AAU9P120_9ASTR</name>
<protein>
    <submittedName>
        <fullName evidence="2">Uncharacterized protein</fullName>
    </submittedName>
</protein>
<dbReference type="PANTHER" id="PTHR35728:SF1">
    <property type="entry name" value="MICROTUBULE-BINDING PROTEIN TANGLED-RELATED"/>
    <property type="match status" value="1"/>
</dbReference>
<gene>
    <name evidence="2" type="ORF">LVIROSA_LOCUS29547</name>
</gene>
<dbReference type="PANTHER" id="PTHR35728">
    <property type="entry name" value="MICROTUBULE-BINDING PROTEIN TANGLED-RELATED"/>
    <property type="match status" value="1"/>
</dbReference>
<dbReference type="GO" id="GO:0009574">
    <property type="term" value="C:preprophase band"/>
    <property type="evidence" value="ECO:0007669"/>
    <property type="project" value="TreeGrafter"/>
</dbReference>
<evidence type="ECO:0000313" key="3">
    <source>
        <dbReference type="Proteomes" id="UP001157418"/>
    </source>
</evidence>
<sequence>MVARSPPKLRKKIVAPLDPIQLRDTLDKVEKCMDRLQELQYITGGTKLISGVNLSPRSSRGYLRTSLRCKQESLRIRNANGQKSSPGRLPTQNR</sequence>
<accession>A0AAU9P120</accession>
<reference evidence="2 3" key="1">
    <citation type="submission" date="2022-01" db="EMBL/GenBank/DDBJ databases">
        <authorList>
            <person name="Xiong W."/>
            <person name="Schranz E."/>
        </authorList>
    </citation>
    <scope>NUCLEOTIDE SEQUENCE [LARGE SCALE GENOMIC DNA]</scope>
</reference>
<evidence type="ECO:0000256" key="1">
    <source>
        <dbReference type="SAM" id="MobiDB-lite"/>
    </source>
</evidence>
<feature type="region of interest" description="Disordered" evidence="1">
    <location>
        <begin position="73"/>
        <end position="94"/>
    </location>
</feature>
<dbReference type="GO" id="GO:2000694">
    <property type="term" value="P:regulation of phragmoplast microtubule organization"/>
    <property type="evidence" value="ECO:0007669"/>
    <property type="project" value="InterPro"/>
</dbReference>
<organism evidence="2 3">
    <name type="scientific">Lactuca virosa</name>
    <dbReference type="NCBI Taxonomy" id="75947"/>
    <lineage>
        <taxon>Eukaryota</taxon>
        <taxon>Viridiplantae</taxon>
        <taxon>Streptophyta</taxon>
        <taxon>Embryophyta</taxon>
        <taxon>Tracheophyta</taxon>
        <taxon>Spermatophyta</taxon>
        <taxon>Magnoliopsida</taxon>
        <taxon>eudicotyledons</taxon>
        <taxon>Gunneridae</taxon>
        <taxon>Pentapetalae</taxon>
        <taxon>asterids</taxon>
        <taxon>campanulids</taxon>
        <taxon>Asterales</taxon>
        <taxon>Asteraceae</taxon>
        <taxon>Cichorioideae</taxon>
        <taxon>Cichorieae</taxon>
        <taxon>Lactucinae</taxon>
        <taxon>Lactuca</taxon>
    </lineage>
</organism>
<dbReference type="GO" id="GO:0005875">
    <property type="term" value="C:microtubule associated complex"/>
    <property type="evidence" value="ECO:0007669"/>
    <property type="project" value="TreeGrafter"/>
</dbReference>
<proteinExistence type="predicted"/>
<evidence type="ECO:0000313" key="2">
    <source>
        <dbReference type="EMBL" id="CAH1443646.1"/>
    </source>
</evidence>
<dbReference type="EMBL" id="CAKMRJ010005523">
    <property type="protein sequence ID" value="CAH1443646.1"/>
    <property type="molecule type" value="Genomic_DNA"/>
</dbReference>
<comment type="caution">
    <text evidence="2">The sequence shown here is derived from an EMBL/GenBank/DDBJ whole genome shotgun (WGS) entry which is preliminary data.</text>
</comment>
<dbReference type="GO" id="GO:0008017">
    <property type="term" value="F:microtubule binding"/>
    <property type="evidence" value="ECO:0007669"/>
    <property type="project" value="InterPro"/>
</dbReference>
<dbReference type="GO" id="GO:0000911">
    <property type="term" value="P:cytokinesis by cell plate formation"/>
    <property type="evidence" value="ECO:0007669"/>
    <property type="project" value="TreeGrafter"/>
</dbReference>
<keyword evidence="3" id="KW-1185">Reference proteome</keyword>
<dbReference type="AlphaFoldDB" id="A0AAU9P120"/>
<feature type="compositionally biased region" description="Polar residues" evidence="1">
    <location>
        <begin position="79"/>
        <end position="94"/>
    </location>
</feature>